<protein>
    <submittedName>
        <fullName evidence="3">Integrase catalytic domain-containing protein</fullName>
    </submittedName>
</protein>
<dbReference type="PANTHER" id="PTHR37984:SF15">
    <property type="entry name" value="INTEGRASE CATALYTIC DOMAIN-CONTAINING PROTEIN"/>
    <property type="match status" value="1"/>
</dbReference>
<dbReference type="AlphaFoldDB" id="A0A0R3UD86"/>
<dbReference type="OrthoDB" id="6496015at2759"/>
<dbReference type="Gene3D" id="3.30.420.10">
    <property type="entry name" value="Ribonuclease H-like superfamily/Ribonuclease H"/>
    <property type="match status" value="1"/>
</dbReference>
<evidence type="ECO:0000313" key="1">
    <source>
        <dbReference type="EMBL" id="VDD78882.1"/>
    </source>
</evidence>
<organism evidence="3">
    <name type="scientific">Mesocestoides corti</name>
    <name type="common">Flatworm</name>
    <dbReference type="NCBI Taxonomy" id="53468"/>
    <lineage>
        <taxon>Eukaryota</taxon>
        <taxon>Metazoa</taxon>
        <taxon>Spiralia</taxon>
        <taxon>Lophotrochozoa</taxon>
        <taxon>Platyhelminthes</taxon>
        <taxon>Cestoda</taxon>
        <taxon>Eucestoda</taxon>
        <taxon>Cyclophyllidea</taxon>
        <taxon>Mesocestoididae</taxon>
        <taxon>Mesocestoides</taxon>
    </lineage>
</organism>
<evidence type="ECO:0000313" key="3">
    <source>
        <dbReference type="WBParaSite" id="MCOS_0000488401-mRNA-1"/>
    </source>
</evidence>
<evidence type="ECO:0000313" key="2">
    <source>
        <dbReference type="Proteomes" id="UP000267029"/>
    </source>
</evidence>
<gene>
    <name evidence="1" type="ORF">MCOS_LOCUS4885</name>
</gene>
<dbReference type="STRING" id="53468.A0A0R3UD86"/>
<dbReference type="Proteomes" id="UP000267029">
    <property type="component" value="Unassembled WGS sequence"/>
</dbReference>
<dbReference type="InterPro" id="IPR036397">
    <property type="entry name" value="RNaseH_sf"/>
</dbReference>
<reference evidence="1 2" key="2">
    <citation type="submission" date="2018-10" db="EMBL/GenBank/DDBJ databases">
        <authorList>
            <consortium name="Pathogen Informatics"/>
        </authorList>
    </citation>
    <scope>NUCLEOTIDE SEQUENCE [LARGE SCALE GENOMIC DNA]</scope>
</reference>
<sequence>MQDISAETVAKTFVDRWVALFGVPSTITTDRGTQFESSLFRNLTRLLGTNRIRTTTYHLWTYCLSGSAVHSSTGLTPAVMNFAHELRLPADVVAPPPREPDYVGPSEYVDEARRQLRLSFDSARSQLALAHKRQKDYYDKQAHGTAVEEGDLVWMAATNAVGEGRKWQHTWKGP</sequence>
<dbReference type="GO" id="GO:0003676">
    <property type="term" value="F:nucleic acid binding"/>
    <property type="evidence" value="ECO:0007669"/>
    <property type="project" value="InterPro"/>
</dbReference>
<dbReference type="EMBL" id="UXSR01002580">
    <property type="protein sequence ID" value="VDD78882.1"/>
    <property type="molecule type" value="Genomic_DNA"/>
</dbReference>
<accession>A0A0R3UD86</accession>
<name>A0A0R3UD86_MESCO</name>
<reference evidence="3" key="1">
    <citation type="submission" date="2017-02" db="UniProtKB">
        <authorList>
            <consortium name="WormBaseParasite"/>
        </authorList>
    </citation>
    <scope>IDENTIFICATION</scope>
</reference>
<dbReference type="InterPro" id="IPR050951">
    <property type="entry name" value="Retrovirus_Pol_polyprotein"/>
</dbReference>
<dbReference type="WBParaSite" id="MCOS_0000488401-mRNA-1">
    <property type="protein sequence ID" value="MCOS_0000488401-mRNA-1"/>
    <property type="gene ID" value="MCOS_0000488401"/>
</dbReference>
<proteinExistence type="predicted"/>
<dbReference type="InterPro" id="IPR012337">
    <property type="entry name" value="RNaseH-like_sf"/>
</dbReference>
<dbReference type="PANTHER" id="PTHR37984">
    <property type="entry name" value="PROTEIN CBG26694"/>
    <property type="match status" value="1"/>
</dbReference>
<dbReference type="SUPFAM" id="SSF53098">
    <property type="entry name" value="Ribonuclease H-like"/>
    <property type="match status" value="1"/>
</dbReference>
<keyword evidence="2" id="KW-1185">Reference proteome</keyword>